<protein>
    <recommendedName>
        <fullName evidence="4">Methyltransferase</fullName>
    </recommendedName>
</protein>
<dbReference type="EMBL" id="JABEYC010000977">
    <property type="protein sequence ID" value="KAF4971292.1"/>
    <property type="molecule type" value="Genomic_DNA"/>
</dbReference>
<evidence type="ECO:0000256" key="1">
    <source>
        <dbReference type="SAM" id="MobiDB-lite"/>
    </source>
</evidence>
<proteinExistence type="predicted"/>
<dbReference type="Proteomes" id="UP000635477">
    <property type="component" value="Unassembled WGS sequence"/>
</dbReference>
<comment type="caution">
    <text evidence="2">The sequence shown here is derived from an EMBL/GenBank/DDBJ whole genome shotgun (WGS) entry which is preliminary data.</text>
</comment>
<dbReference type="PANTHER" id="PTHR43861">
    <property type="entry name" value="TRANS-ACONITATE 2-METHYLTRANSFERASE-RELATED"/>
    <property type="match status" value="1"/>
</dbReference>
<gene>
    <name evidence="2" type="ORF">FZEAL_9889</name>
</gene>
<reference evidence="2" key="1">
    <citation type="journal article" date="2020" name="BMC Genomics">
        <title>Correction to: Identification and distribution of gene clusters required for synthesis of sphingolipid metabolism inhibitors in diverse species of the filamentous fungus Fusarium.</title>
        <authorList>
            <person name="Kim H.S."/>
            <person name="Lohmar J.M."/>
            <person name="Busman M."/>
            <person name="Brown D.W."/>
            <person name="Naumann T.A."/>
            <person name="Divon H.H."/>
            <person name="Lysoe E."/>
            <person name="Uhlig S."/>
            <person name="Proctor R.H."/>
        </authorList>
    </citation>
    <scope>NUCLEOTIDE SEQUENCE</scope>
    <source>
        <strain evidence="2">NRRL 22465</strain>
    </source>
</reference>
<keyword evidence="3" id="KW-1185">Reference proteome</keyword>
<dbReference type="OrthoDB" id="3647at2759"/>
<feature type="compositionally biased region" description="Basic and acidic residues" evidence="1">
    <location>
        <begin position="216"/>
        <end position="240"/>
    </location>
</feature>
<name>A0A8H4U813_9HYPO</name>
<dbReference type="AlphaFoldDB" id="A0A8H4U813"/>
<feature type="region of interest" description="Disordered" evidence="1">
    <location>
        <begin position="216"/>
        <end position="245"/>
    </location>
</feature>
<evidence type="ECO:0008006" key="4">
    <source>
        <dbReference type="Google" id="ProtNLM"/>
    </source>
</evidence>
<evidence type="ECO:0000313" key="3">
    <source>
        <dbReference type="Proteomes" id="UP000635477"/>
    </source>
</evidence>
<accession>A0A8H4U813</accession>
<dbReference type="CDD" id="cd02440">
    <property type="entry name" value="AdoMet_MTases"/>
    <property type="match status" value="1"/>
</dbReference>
<dbReference type="InterPro" id="IPR029063">
    <property type="entry name" value="SAM-dependent_MTases_sf"/>
</dbReference>
<reference evidence="2" key="2">
    <citation type="submission" date="2020-05" db="EMBL/GenBank/DDBJ databases">
        <authorList>
            <person name="Kim H.-S."/>
            <person name="Proctor R.H."/>
            <person name="Brown D.W."/>
        </authorList>
    </citation>
    <scope>NUCLEOTIDE SEQUENCE</scope>
    <source>
        <strain evidence="2">NRRL 22465</strain>
    </source>
</reference>
<organism evidence="2 3">
    <name type="scientific">Fusarium zealandicum</name>
    <dbReference type="NCBI Taxonomy" id="1053134"/>
    <lineage>
        <taxon>Eukaryota</taxon>
        <taxon>Fungi</taxon>
        <taxon>Dikarya</taxon>
        <taxon>Ascomycota</taxon>
        <taxon>Pezizomycotina</taxon>
        <taxon>Sordariomycetes</taxon>
        <taxon>Hypocreomycetidae</taxon>
        <taxon>Hypocreales</taxon>
        <taxon>Nectriaceae</taxon>
        <taxon>Fusarium</taxon>
        <taxon>Fusarium staphyleae species complex</taxon>
    </lineage>
</organism>
<evidence type="ECO:0000313" key="2">
    <source>
        <dbReference type="EMBL" id="KAF4971292.1"/>
    </source>
</evidence>
<dbReference type="Pfam" id="PF13489">
    <property type="entry name" value="Methyltransf_23"/>
    <property type="match status" value="1"/>
</dbReference>
<dbReference type="Gene3D" id="3.40.50.150">
    <property type="entry name" value="Vaccinia Virus protein VP39"/>
    <property type="match status" value="1"/>
</dbReference>
<dbReference type="SUPFAM" id="SSF53335">
    <property type="entry name" value="S-adenosyl-L-methionine-dependent methyltransferases"/>
    <property type="match status" value="1"/>
</dbReference>
<sequence>MADVLSENQAYFNKIAEDYDERNADAVAQLERGLQQKIQFIGVKERARFLDYACGTGMLSRVLAQYTSESIGVDVSENMVGAYNAQAQSQASSRRAYQGNLFDPADPSPEALSDAKFSNFDVAGVGLAFHHFDDCQLAAKRLAERLKSGGVLFIVDFATHETSPENAAGRGITHHGFYKEQIQGFFENAGLGDFAYEEFPEAMTITCYHSGVGHDHGNGHDHGHSHGHQGDAHGHGDEQKGPSSMTRTMFVARASKL</sequence>